<feature type="region of interest" description="Disordered" evidence="8">
    <location>
        <begin position="1576"/>
        <end position="1615"/>
    </location>
</feature>
<dbReference type="FunFam" id="3.30.810.10:FF:000001">
    <property type="entry name" value="1-phosphatidylinositol 3-phosphate 5-kinase FAB1"/>
    <property type="match status" value="1"/>
</dbReference>
<feature type="region of interest" description="Disordered" evidence="8">
    <location>
        <begin position="33"/>
        <end position="55"/>
    </location>
</feature>
<sequence>MFGRDGANGNRNRAQDSRSQFLRTLYNRAAALRSSPQTQANSVASSNNSIAESSRSTTYSMLGNLRRAEPQATVELARPAPEVEFSRVADVVRPVLRNYVPATASASLLSLQANQQQATASNDPPLSSASLPERNSMDGATSSLPTDIGAGDIEHSSDSGTNGTSFAYFSDERDIPFRSNAVEIAAQDDKCECAFLSFDHINGDAERARSILPLLVGQPRPTTEFGSELPSKGNGRVLERPLASRRLLDELENIDEFNCAARDRVHTVNPGLVMAQLPLQHLQAIIRQLLDEIDVPVDSGWDNVVRDLTLNALSRVRPNVQAGEKMDLRHYVRIKRIPGGQPSDSQYISGIVFTKNLAHRLMPRFLHTPRIMLLTMSLEYSAQAHMASRYVSFDDELRMQQGFTEKLVQRITGAAPDLVLSEKPVPRQVLEGLMRNKISVAHGVKRSVIRAVARCTGAEIVTSMEKFSDYPRIGTCASLTVQTYEDPSLPEFRKSFFFLDGCIEQRGGTIVLRGDTFDRLADIKQVVDLVICLSYSMVLETSLLVEEYAIAVAGDSFDERSFAEITDCASEDESLAQQALNEYNVVLSSSPCVRIPPPHVLVCMREKELAIRAITEKFGKLSARRKDISGDNSGAGSAGSSTGVSFLVLRQQSAASANRMQQQYESELALHESYIHEGKIFLRDNPHIVSLWDFQSIAVTYMVTCRKHDYMLCAGPQHHIIPFYTGTDATLGEYLEMCFVLTDICPTRSRRCAHPMYEHRHSYLHNNGRVDVTMDEYPCPIERMSEVILMWSECTRCHKRTPVVRMSSDTWCYSFGKYLEITFYNKRLLPRARICDHDLHKDFVRCFTLRNMVVRFSYSEFPIWSIATPTMPLYFNMDISIRLKEEEAAELRKKMDSYYVSLLSRLDAFPLDLVYADKVENCSHVLHSLSARASTEQVYFQQMLEQTLRNTHPADTLVIVVVYEALQGKVLEWNLQFSELVRSFIQLDATHRNSSATAAKRTTNAVDGGDGAPISDTTGQLLGTREIDSLEIIDELHSAAEHHCVSNDLAAHDSARFDMPQLGISPSDSTASLTLADSQSPIAISGIEKMSRLHRRLSIKMMRQERERQERLQEKHRRTAELNNRNRFVKGAHKSKQSSTSTQHSQHMPIHPIHGDRLNGFEQKPTKLPADKGALPNDYSTARLIGHIATDVDDVERIPRRQTEFPELRGRKGKGKKYGGLLNRSVQPLAETLANAEQSAKNAHIPPTRIPAAPGDNLGTNRPSGRPIPTRPHHTRSSNIPLPPNVRSRAASPTDDRNSSNVFLRLARRLNNRGHTPMPASLGTMPRKMNLLLPAAAQYISQQPKRPSTPQVRVFYTKPASGESSSRKDTPPRRHSYQLSADVSAANSVSASSQGTGPYASRHRGYSRHPNTVSDSNNADTESADADDQYGYRYRSATVSQVPVQHPGSDSTPNQSVPPMRPPNLRRKSRESLSTGVSLDSDVKSDADSGTRKERQLSVSLRPSNIIPSITRRLGLGFGIKSKKNEDASAATTDNEDMDQNRRSRVSSAGTTSSLHERAPIPPRLVIDRHSRGHIPVTIGSHNRSIDRQADDSSISSESSMGLVSIDSSSDSDSDIDLDGHNFGFTQGILQTPVGTVSRSYHGDSHLLDDHNSEPGSADSSNAQIDLMMGSPLQNLHPSMRLSQHLPSSMTDSEGSVLKSFRRHSQYRLGRDSSAEDDDVESHGPDLHFGHSDTGSDVEGLSNVNSQDAAEYVRSVIAANSRASNELSHEDSIASTSTMPQQSLNKTSSMESALGTNLPLSGKPTATPGAAAGPQENITLWKAISNILMTPGVSQLFQIGLDLVYPLSPSEHLIAGSPVIVREEEPSSIIAFTLLDSEFRKKVHEMFEEARFSSDKVSHGGNASGRSSRNSTGPLDKHGRSPSPVNEFSKAPPPRSDDEVIERIMLHSPGHYINFKRTAGQMKITCQVFYAAQFEALRRCNGCEDSYIESLSRCNPYVAKGGKSGSAFLRTRDERFIIKEISIAEADAFLKFAPFYFEHMFWNWTYREERPTVLAKIFGFCRVSFHNKATGKKLKNMNVVIMENLFYGRKCSRHFDLKGSERNRMADETVANAVLLDENMLMYIRDNPICIRQQTKRHLHAAIWNDTLFLSKMNVMDYSLLVGFDDASKELVVGIIDFIRTFTWDKQLESWVKEAGILGGGGKGPTIVSPKQYKNRFREAMKRYFMMVPDKFYVPFDDGE</sequence>
<keyword evidence="11" id="KW-1185">Reference proteome</keyword>
<dbReference type="InterPro" id="IPR044769">
    <property type="entry name" value="PIKfyve_PIPKc"/>
</dbReference>
<dbReference type="GO" id="GO:0000329">
    <property type="term" value="C:fungal-type vacuole membrane"/>
    <property type="evidence" value="ECO:0007669"/>
    <property type="project" value="TreeGrafter"/>
</dbReference>
<evidence type="ECO:0000256" key="8">
    <source>
        <dbReference type="SAM" id="MobiDB-lite"/>
    </source>
</evidence>
<dbReference type="Pfam" id="PF01504">
    <property type="entry name" value="PIP5K"/>
    <property type="match status" value="2"/>
</dbReference>
<evidence type="ECO:0000256" key="4">
    <source>
        <dbReference type="ARBA" id="ARBA00022777"/>
    </source>
</evidence>
<protein>
    <recommendedName>
        <fullName evidence="1">1-phosphatidylinositol-3-phosphate 5-kinase</fullName>
        <ecNumber evidence="1">2.7.1.150</ecNumber>
    </recommendedName>
</protein>
<dbReference type="GO" id="GO:0010008">
    <property type="term" value="C:endosome membrane"/>
    <property type="evidence" value="ECO:0007669"/>
    <property type="project" value="TreeGrafter"/>
</dbReference>
<dbReference type="GO" id="GO:0005524">
    <property type="term" value="F:ATP binding"/>
    <property type="evidence" value="ECO:0007669"/>
    <property type="project" value="UniProtKB-UniRule"/>
</dbReference>
<keyword evidence="4 6" id="KW-0418">Kinase</keyword>
<dbReference type="SUPFAM" id="SSF52029">
    <property type="entry name" value="GroEL apical domain-like"/>
    <property type="match status" value="1"/>
</dbReference>
<feature type="compositionally biased region" description="Basic and acidic residues" evidence="8">
    <location>
        <begin position="1641"/>
        <end position="1653"/>
    </location>
</feature>
<dbReference type="GO" id="GO:0000285">
    <property type="term" value="F:1-phosphatidylinositol-3-phosphate 5-kinase activity"/>
    <property type="evidence" value="ECO:0007669"/>
    <property type="project" value="UniProtKB-EC"/>
</dbReference>
<dbReference type="InterPro" id="IPR002423">
    <property type="entry name" value="Cpn60/GroEL/TCP-1"/>
</dbReference>
<dbReference type="Gene3D" id="3.30.800.10">
    <property type="entry name" value="Phosphatidylinositol Phosphate Kinase II Beta"/>
    <property type="match status" value="1"/>
</dbReference>
<evidence type="ECO:0000313" key="10">
    <source>
        <dbReference type="EMBL" id="KAJ2852559.1"/>
    </source>
</evidence>
<dbReference type="Gene3D" id="3.50.7.10">
    <property type="entry name" value="GroEL"/>
    <property type="match status" value="1"/>
</dbReference>
<proteinExistence type="predicted"/>
<feature type="compositionally biased region" description="Polar residues" evidence="8">
    <location>
        <begin position="996"/>
        <end position="1005"/>
    </location>
</feature>
<dbReference type="Pfam" id="PF00118">
    <property type="entry name" value="Cpn60_TCP1"/>
    <property type="match status" value="1"/>
</dbReference>
<feature type="region of interest" description="Disordered" evidence="8">
    <location>
        <begin position="1130"/>
        <end position="1175"/>
    </location>
</feature>
<feature type="region of interest" description="Disordered" evidence="8">
    <location>
        <begin position="996"/>
        <end position="1019"/>
    </location>
</feature>
<dbReference type="SUPFAM" id="SSF56104">
    <property type="entry name" value="SAICAR synthase-like"/>
    <property type="match status" value="1"/>
</dbReference>
<keyword evidence="7" id="KW-0175">Coiled coil</keyword>
<evidence type="ECO:0000256" key="3">
    <source>
        <dbReference type="ARBA" id="ARBA00022741"/>
    </source>
</evidence>
<reference evidence="10" key="1">
    <citation type="submission" date="2022-07" db="EMBL/GenBank/DDBJ databases">
        <title>Phylogenomic reconstructions and comparative analyses of Kickxellomycotina fungi.</title>
        <authorList>
            <person name="Reynolds N.K."/>
            <person name="Stajich J.E."/>
            <person name="Barry K."/>
            <person name="Grigoriev I.V."/>
            <person name="Crous P."/>
            <person name="Smith M.E."/>
        </authorList>
    </citation>
    <scope>NUCLEOTIDE SEQUENCE</scope>
    <source>
        <strain evidence="10">NRRL 1566</strain>
    </source>
</reference>
<comment type="caution">
    <text evidence="10">The sequence shown here is derived from an EMBL/GenBank/DDBJ whole genome shotgun (WGS) entry which is preliminary data.</text>
</comment>
<keyword evidence="2 6" id="KW-0808">Transferase</keyword>
<evidence type="ECO:0000259" key="9">
    <source>
        <dbReference type="PROSITE" id="PS51455"/>
    </source>
</evidence>
<feature type="compositionally biased region" description="Low complexity" evidence="8">
    <location>
        <begin position="1593"/>
        <end position="1609"/>
    </location>
</feature>
<evidence type="ECO:0000256" key="1">
    <source>
        <dbReference type="ARBA" id="ARBA00012009"/>
    </source>
</evidence>
<feature type="compositionally biased region" description="Polar residues" evidence="8">
    <location>
        <begin position="1676"/>
        <end position="1694"/>
    </location>
</feature>
<dbReference type="InterPro" id="IPR027483">
    <property type="entry name" value="PInositol-4-P-4/5-kinase_C_sf"/>
</dbReference>
<feature type="region of interest" description="Disordered" evidence="8">
    <location>
        <begin position="1641"/>
        <end position="1663"/>
    </location>
</feature>
<accession>A0A9W8M1J6</accession>
<feature type="region of interest" description="Disordered" evidence="8">
    <location>
        <begin position="115"/>
        <end position="165"/>
    </location>
</feature>
<dbReference type="InterPro" id="IPR027484">
    <property type="entry name" value="PInositol-4-P-5-kinase_N"/>
</dbReference>
<dbReference type="PANTHER" id="PTHR45748">
    <property type="entry name" value="1-PHOSPHATIDYLINOSITOL 3-PHOSPHATE 5-KINASE-RELATED"/>
    <property type="match status" value="1"/>
</dbReference>
<name>A0A9W8M1J6_9FUNG</name>
<dbReference type="OrthoDB" id="158357at2759"/>
<dbReference type="Gene3D" id="3.30.810.10">
    <property type="entry name" value="2-Layer Sandwich"/>
    <property type="match status" value="1"/>
</dbReference>
<feature type="compositionally biased region" description="Low complexity" evidence="8">
    <location>
        <begin position="1137"/>
        <end position="1147"/>
    </location>
</feature>
<feature type="region of interest" description="Disordered" evidence="8">
    <location>
        <begin position="1439"/>
        <end position="1500"/>
    </location>
</feature>
<dbReference type="CDD" id="cd17300">
    <property type="entry name" value="PIPKc_PIKfyve"/>
    <property type="match status" value="1"/>
</dbReference>
<feature type="domain" description="PIPK" evidence="9">
    <location>
        <begin position="1903"/>
        <end position="2225"/>
    </location>
</feature>
<feature type="region of interest" description="Disordered" evidence="8">
    <location>
        <begin position="1763"/>
        <end position="1793"/>
    </location>
</feature>
<feature type="compositionally biased region" description="Low complexity" evidence="8">
    <location>
        <begin position="40"/>
        <end position="55"/>
    </location>
</feature>
<evidence type="ECO:0000256" key="2">
    <source>
        <dbReference type="ARBA" id="ARBA00022679"/>
    </source>
</evidence>
<feature type="compositionally biased region" description="Low complexity" evidence="8">
    <location>
        <begin position="1380"/>
        <end position="1393"/>
    </location>
</feature>
<feature type="compositionally biased region" description="Basic and acidic residues" evidence="8">
    <location>
        <begin position="1481"/>
        <end position="1496"/>
    </location>
</feature>
<dbReference type="InterPro" id="IPR027409">
    <property type="entry name" value="GroEL-like_apical_dom_sf"/>
</dbReference>
<keyword evidence="3 6" id="KW-0547">Nucleotide-binding</keyword>
<keyword evidence="5 6" id="KW-0067">ATP-binding</keyword>
<dbReference type="EMBL" id="JANBUW010000002">
    <property type="protein sequence ID" value="KAJ2852559.1"/>
    <property type="molecule type" value="Genomic_DNA"/>
</dbReference>
<feature type="compositionally biased region" description="Polar residues" evidence="8">
    <location>
        <begin position="1409"/>
        <end position="1421"/>
    </location>
</feature>
<dbReference type="PANTHER" id="PTHR45748:SF7">
    <property type="entry name" value="1-PHOSPHATIDYLINOSITOL 3-PHOSPHATE 5-KINASE-RELATED"/>
    <property type="match status" value="1"/>
</dbReference>
<dbReference type="PROSITE" id="PS51455">
    <property type="entry name" value="PIPK"/>
    <property type="match status" value="1"/>
</dbReference>
<evidence type="ECO:0000256" key="5">
    <source>
        <dbReference type="ARBA" id="ARBA00022840"/>
    </source>
</evidence>
<evidence type="ECO:0000256" key="7">
    <source>
        <dbReference type="SAM" id="Coils"/>
    </source>
</evidence>
<dbReference type="FunFam" id="3.50.7.10:FF:000007">
    <property type="entry name" value="1-phosphatidylinositol 3-phosphate 5-kinase isoform X1"/>
    <property type="match status" value="1"/>
</dbReference>
<feature type="region of interest" description="Disordered" evidence="8">
    <location>
        <begin position="1525"/>
        <end position="1560"/>
    </location>
</feature>
<dbReference type="InterPro" id="IPR002498">
    <property type="entry name" value="PInositol-4-P-4/5-kinase_core"/>
</dbReference>
<gene>
    <name evidence="10" type="primary">MDM12_1</name>
    <name evidence="10" type="ORF">IWW36_000188</name>
</gene>
<feature type="region of interest" description="Disordered" evidence="8">
    <location>
        <begin position="1894"/>
        <end position="1936"/>
    </location>
</feature>
<feature type="coiled-coil region" evidence="7">
    <location>
        <begin position="1087"/>
        <end position="1122"/>
    </location>
</feature>
<feature type="compositionally biased region" description="Polar residues" evidence="8">
    <location>
        <begin position="1439"/>
        <end position="1457"/>
    </location>
</feature>
<dbReference type="GO" id="GO:0046854">
    <property type="term" value="P:phosphatidylinositol phosphate biosynthetic process"/>
    <property type="evidence" value="ECO:0007669"/>
    <property type="project" value="TreeGrafter"/>
</dbReference>
<evidence type="ECO:0000256" key="6">
    <source>
        <dbReference type="PROSITE-ProRule" id="PRU00781"/>
    </source>
</evidence>
<feature type="compositionally biased region" description="Polar residues" evidence="8">
    <location>
        <begin position="1654"/>
        <end position="1663"/>
    </location>
</feature>
<evidence type="ECO:0000313" key="11">
    <source>
        <dbReference type="Proteomes" id="UP001139887"/>
    </source>
</evidence>
<feature type="region of interest" description="Disordered" evidence="8">
    <location>
        <begin position="1237"/>
        <end position="1301"/>
    </location>
</feature>
<organism evidence="10 11">
    <name type="scientific">Coemansia brasiliensis</name>
    <dbReference type="NCBI Taxonomy" id="2650707"/>
    <lineage>
        <taxon>Eukaryota</taxon>
        <taxon>Fungi</taxon>
        <taxon>Fungi incertae sedis</taxon>
        <taxon>Zoopagomycota</taxon>
        <taxon>Kickxellomycotina</taxon>
        <taxon>Kickxellomycetes</taxon>
        <taxon>Kickxellales</taxon>
        <taxon>Kickxellaceae</taxon>
        <taxon>Coemansia</taxon>
    </lineage>
</organism>
<feature type="compositionally biased region" description="Polar residues" evidence="8">
    <location>
        <begin position="1773"/>
        <end position="1793"/>
    </location>
</feature>
<feature type="compositionally biased region" description="Basic and acidic residues" evidence="8">
    <location>
        <begin position="1721"/>
        <end position="1731"/>
    </location>
</feature>
<dbReference type="Proteomes" id="UP001139887">
    <property type="component" value="Unassembled WGS sequence"/>
</dbReference>
<feature type="region of interest" description="Disordered" evidence="8">
    <location>
        <begin position="1357"/>
        <end position="1427"/>
    </location>
</feature>
<feature type="region of interest" description="Disordered" evidence="8">
    <location>
        <begin position="1676"/>
        <end position="1742"/>
    </location>
</feature>
<dbReference type="SMART" id="SM00330">
    <property type="entry name" value="PIPKc"/>
    <property type="match status" value="1"/>
</dbReference>
<feature type="compositionally biased region" description="Low complexity" evidence="8">
    <location>
        <begin position="1900"/>
        <end position="1913"/>
    </location>
</feature>
<dbReference type="EC" id="2.7.1.150" evidence="1"/>